<accession>A0A0A9C0E5</accession>
<reference evidence="1" key="2">
    <citation type="journal article" date="2015" name="Data Brief">
        <title>Shoot transcriptome of the giant reed, Arundo donax.</title>
        <authorList>
            <person name="Barrero R.A."/>
            <person name="Guerrero F.D."/>
            <person name="Moolhuijzen P."/>
            <person name="Goolsby J.A."/>
            <person name="Tidwell J."/>
            <person name="Bellgard S.E."/>
            <person name="Bellgard M.I."/>
        </authorList>
    </citation>
    <scope>NUCLEOTIDE SEQUENCE</scope>
    <source>
        <tissue evidence="1">Shoot tissue taken approximately 20 cm above the soil surface</tissue>
    </source>
</reference>
<sequence>MTIARAPTYSSALFTQNCYKIWVTSLHMQIFTFLVNTLRLKPKPSRLGPSDEIRLIDWPFCEHDGARNKYHIMSLDFL</sequence>
<proteinExistence type="predicted"/>
<dbReference type="EMBL" id="GBRH01231015">
    <property type="protein sequence ID" value="JAD66880.1"/>
    <property type="molecule type" value="Transcribed_RNA"/>
</dbReference>
<dbReference type="AlphaFoldDB" id="A0A0A9C0E5"/>
<reference evidence="1" key="1">
    <citation type="submission" date="2014-09" db="EMBL/GenBank/DDBJ databases">
        <authorList>
            <person name="Magalhaes I.L.F."/>
            <person name="Oliveira U."/>
            <person name="Santos F.R."/>
            <person name="Vidigal T.H.D.A."/>
            <person name="Brescovit A.D."/>
            <person name="Santos A.J."/>
        </authorList>
    </citation>
    <scope>NUCLEOTIDE SEQUENCE</scope>
    <source>
        <tissue evidence="1">Shoot tissue taken approximately 20 cm above the soil surface</tissue>
    </source>
</reference>
<organism evidence="1">
    <name type="scientific">Arundo donax</name>
    <name type="common">Giant reed</name>
    <name type="synonym">Donax arundinaceus</name>
    <dbReference type="NCBI Taxonomy" id="35708"/>
    <lineage>
        <taxon>Eukaryota</taxon>
        <taxon>Viridiplantae</taxon>
        <taxon>Streptophyta</taxon>
        <taxon>Embryophyta</taxon>
        <taxon>Tracheophyta</taxon>
        <taxon>Spermatophyta</taxon>
        <taxon>Magnoliopsida</taxon>
        <taxon>Liliopsida</taxon>
        <taxon>Poales</taxon>
        <taxon>Poaceae</taxon>
        <taxon>PACMAD clade</taxon>
        <taxon>Arundinoideae</taxon>
        <taxon>Arundineae</taxon>
        <taxon>Arundo</taxon>
    </lineage>
</organism>
<name>A0A0A9C0E5_ARUDO</name>
<evidence type="ECO:0000313" key="1">
    <source>
        <dbReference type="EMBL" id="JAD66880.1"/>
    </source>
</evidence>
<protein>
    <submittedName>
        <fullName evidence="1">Uncharacterized protein</fullName>
    </submittedName>
</protein>